<dbReference type="AlphaFoldDB" id="A0A412TW20"/>
<dbReference type="Pfam" id="PF07715">
    <property type="entry name" value="Plug"/>
    <property type="match status" value="1"/>
</dbReference>
<evidence type="ECO:0000313" key="11">
    <source>
        <dbReference type="Proteomes" id="UP000284243"/>
    </source>
</evidence>
<dbReference type="Gene3D" id="2.40.170.20">
    <property type="entry name" value="TonB-dependent receptor, beta-barrel domain"/>
    <property type="match status" value="1"/>
</dbReference>
<dbReference type="Gene3D" id="2.170.130.10">
    <property type="entry name" value="TonB-dependent receptor, plug domain"/>
    <property type="match status" value="1"/>
</dbReference>
<dbReference type="NCBIfam" id="TIGR04057">
    <property type="entry name" value="SusC_RagA_signa"/>
    <property type="match status" value="1"/>
</dbReference>
<evidence type="ECO:0000256" key="7">
    <source>
        <dbReference type="PROSITE-ProRule" id="PRU01360"/>
    </source>
</evidence>
<organism evidence="10 11">
    <name type="scientific">Odoribacter splanchnicus</name>
    <dbReference type="NCBI Taxonomy" id="28118"/>
    <lineage>
        <taxon>Bacteria</taxon>
        <taxon>Pseudomonadati</taxon>
        <taxon>Bacteroidota</taxon>
        <taxon>Bacteroidia</taxon>
        <taxon>Bacteroidales</taxon>
        <taxon>Odoribacteraceae</taxon>
        <taxon>Odoribacter</taxon>
    </lineage>
</organism>
<dbReference type="Gene3D" id="2.60.40.1120">
    <property type="entry name" value="Carboxypeptidase-like, regulatory domain"/>
    <property type="match status" value="1"/>
</dbReference>
<evidence type="ECO:0000256" key="3">
    <source>
        <dbReference type="ARBA" id="ARBA00022452"/>
    </source>
</evidence>
<evidence type="ECO:0000313" key="10">
    <source>
        <dbReference type="EMBL" id="RGU57840.1"/>
    </source>
</evidence>
<dbReference type="Proteomes" id="UP000284243">
    <property type="component" value="Unassembled WGS sequence"/>
</dbReference>
<dbReference type="InterPro" id="IPR037066">
    <property type="entry name" value="Plug_dom_sf"/>
</dbReference>
<dbReference type="NCBIfam" id="TIGR04056">
    <property type="entry name" value="OMP_RagA_SusC"/>
    <property type="match status" value="1"/>
</dbReference>
<dbReference type="InterPro" id="IPR023997">
    <property type="entry name" value="TonB-dep_OMP_SusC/RagA_CS"/>
</dbReference>
<proteinExistence type="inferred from homology"/>
<evidence type="ECO:0000256" key="1">
    <source>
        <dbReference type="ARBA" id="ARBA00004571"/>
    </source>
</evidence>
<dbReference type="EMBL" id="QRYC01000004">
    <property type="protein sequence ID" value="RGU57840.1"/>
    <property type="molecule type" value="Genomic_DNA"/>
</dbReference>
<protein>
    <submittedName>
        <fullName evidence="10">SusC/RagA family TonB-linked outer membrane protein</fullName>
    </submittedName>
</protein>
<dbReference type="InterPro" id="IPR008969">
    <property type="entry name" value="CarboxyPept-like_regulatory"/>
</dbReference>
<dbReference type="InterPro" id="IPR023996">
    <property type="entry name" value="TonB-dep_OMP_SusC/RagA"/>
</dbReference>
<evidence type="ECO:0000256" key="6">
    <source>
        <dbReference type="ARBA" id="ARBA00023237"/>
    </source>
</evidence>
<dbReference type="InterPro" id="IPR036942">
    <property type="entry name" value="Beta-barrel_TonB_sf"/>
</dbReference>
<evidence type="ECO:0000256" key="5">
    <source>
        <dbReference type="ARBA" id="ARBA00023136"/>
    </source>
</evidence>
<evidence type="ECO:0000259" key="9">
    <source>
        <dbReference type="Pfam" id="PF07715"/>
    </source>
</evidence>
<dbReference type="GO" id="GO:0009279">
    <property type="term" value="C:cell outer membrane"/>
    <property type="evidence" value="ECO:0007669"/>
    <property type="project" value="UniProtKB-SubCell"/>
</dbReference>
<sequence>MNKMQTIHPWLVWRRKILMTMKLGVCFLLCTVFQVSARVTAQNERMNFKMHDASLKTILWALEKKSEMVFFYSVKDIEQVTGIDVVAENKTLDEILSEVLKNTGITYEVTHNTVVLRKGKVNAALPQSKTSEVTGKVTDRSGSPLPGVTILIKGTSLGTVTDTEGIFKIALPQKKDVVLVFSFIGMKTQEIVLKDDKPLKVVMQEDAKEIDEVVVTGIFNRKKDSFTGASATFDGEQLRSVGTQNVIASLKTLDPSFNVLENNEFGSDPNKLPDIEIRGKSSLISTRDELSEDPNQPLFILDGFESSLEAIYNLDMSRVASITILKDAASTAIYGSKASNGVVVVETIRPKSGKLNLAYNGNANVSWADLSSYNLMDASEKLRFENLVGRYDASNDVVKDVELKKSYYDKLADIARGVNTYWLSEPLRVGLNHRHSLYVDGGEGAFMFGIGLAYNGITGVMKESKRDNISGNIDLTYRLKKFQFMNKFDMNNTDSKDPIVAFSQYADANPYYTKYNENGEVERWLEYTDYIKAANPLYNAKQNSYNKGNNLSWSDKFIVEYTPVPTLKLRARFGFTHQSTQAEAFYSPLDTRFAETDFSERGSYGNTETQSNKYEGEFTLTYAKVLKEVHQFNIVLGGYLSALEAKSQGYSAIGFPVGDFTLPSFANSYPDGGSPAYNESTTRSVSGYVIGNYAYDNRYLLDFSYRVNGSSVFGTNKHYIGTWAVGLGWNLHHEKFIADHFDGISMLKLRASIGNPGNQNFSSSATITTFRYNFNSFNYFGMTTSLAQLGNPDLEWQTTLDKNIGFDITILNNRLTLTGDYYYKTTDPLLIAISMPPSSGATDNMTYKNFGKQTSKGFTASATYYIIRRMSERIWWSVRGNLRHGSNELSGIGNRLEMYNSQEREGDNRSTKRYYDGADPDDIWAVRSAGIDPSTGRELFIKKNGELTYDFSYDDEVVVANSRPKVEGVLGTNFSWKGFSCNLDFRYRVGGHSFNSVLFNKVENISTNSLIYNQDKRALYDRWQKPGDKAQFKNIANSTSTPMSSRFVQKDNSLSLEALRIGYEFSPELVHKWGLGSLRLNAYMNDIFRLSTIKMERGTSYPFARSVSFAISLTL</sequence>
<dbReference type="SUPFAM" id="SSF49464">
    <property type="entry name" value="Carboxypeptidase regulatory domain-like"/>
    <property type="match status" value="1"/>
</dbReference>
<name>A0A412TW20_9BACT</name>
<dbReference type="Pfam" id="PF07660">
    <property type="entry name" value="STN"/>
    <property type="match status" value="1"/>
</dbReference>
<dbReference type="RefSeq" id="WP_022160456.1">
    <property type="nucleotide sequence ID" value="NZ_CABJFF010000015.1"/>
</dbReference>
<gene>
    <name evidence="10" type="ORF">DWW57_04935</name>
</gene>
<evidence type="ECO:0000256" key="2">
    <source>
        <dbReference type="ARBA" id="ARBA00022448"/>
    </source>
</evidence>
<accession>A0A412TW20</accession>
<keyword evidence="2 7" id="KW-0813">Transport</keyword>
<evidence type="ECO:0000256" key="4">
    <source>
        <dbReference type="ARBA" id="ARBA00022692"/>
    </source>
</evidence>
<comment type="caution">
    <text evidence="10">The sequence shown here is derived from an EMBL/GenBank/DDBJ whole genome shotgun (WGS) entry which is preliminary data.</text>
</comment>
<evidence type="ECO:0000259" key="8">
    <source>
        <dbReference type="Pfam" id="PF07660"/>
    </source>
</evidence>
<comment type="similarity">
    <text evidence="7">Belongs to the TonB-dependent receptor family.</text>
</comment>
<dbReference type="InterPro" id="IPR011662">
    <property type="entry name" value="Secretin/TonB_short_N"/>
</dbReference>
<dbReference type="InterPro" id="IPR012910">
    <property type="entry name" value="Plug_dom"/>
</dbReference>
<feature type="domain" description="Secretin/TonB short N-terminal" evidence="8">
    <location>
        <begin position="70"/>
        <end position="118"/>
    </location>
</feature>
<dbReference type="InterPro" id="IPR039426">
    <property type="entry name" value="TonB-dep_rcpt-like"/>
</dbReference>
<keyword evidence="3 7" id="KW-1134">Transmembrane beta strand</keyword>
<feature type="domain" description="TonB-dependent receptor plug" evidence="9">
    <location>
        <begin position="224"/>
        <end position="342"/>
    </location>
</feature>
<keyword evidence="5 7" id="KW-0472">Membrane</keyword>
<comment type="subcellular location">
    <subcellularLocation>
        <location evidence="1 7">Cell outer membrane</location>
        <topology evidence="1 7">Multi-pass membrane protein</topology>
    </subcellularLocation>
</comment>
<keyword evidence="4 7" id="KW-0812">Transmembrane</keyword>
<dbReference type="Pfam" id="PF13715">
    <property type="entry name" value="CarbopepD_reg_2"/>
    <property type="match status" value="1"/>
</dbReference>
<reference evidence="10 11" key="1">
    <citation type="submission" date="2018-08" db="EMBL/GenBank/DDBJ databases">
        <title>A genome reference for cultivated species of the human gut microbiota.</title>
        <authorList>
            <person name="Zou Y."/>
            <person name="Xue W."/>
            <person name="Luo G."/>
        </authorList>
    </citation>
    <scope>NUCLEOTIDE SEQUENCE [LARGE SCALE GENOMIC DNA]</scope>
    <source>
        <strain evidence="10 11">AF16-14</strain>
    </source>
</reference>
<keyword evidence="6 7" id="KW-0998">Cell outer membrane</keyword>
<dbReference type="SUPFAM" id="SSF56935">
    <property type="entry name" value="Porins"/>
    <property type="match status" value="1"/>
</dbReference>
<dbReference type="PROSITE" id="PS52016">
    <property type="entry name" value="TONB_DEPENDENT_REC_3"/>
    <property type="match status" value="1"/>
</dbReference>